<feature type="compositionally biased region" description="Low complexity" evidence="1">
    <location>
        <begin position="562"/>
        <end position="571"/>
    </location>
</feature>
<dbReference type="Proteomes" id="UP001163850">
    <property type="component" value="Unassembled WGS sequence"/>
</dbReference>
<protein>
    <submittedName>
        <fullName evidence="2">Uncharacterized protein</fullName>
    </submittedName>
</protein>
<feature type="compositionally biased region" description="Polar residues" evidence="1">
    <location>
        <begin position="395"/>
        <end position="405"/>
    </location>
</feature>
<evidence type="ECO:0000256" key="1">
    <source>
        <dbReference type="SAM" id="MobiDB-lite"/>
    </source>
</evidence>
<name>A0AA38UWA5_9AGAR</name>
<feature type="region of interest" description="Disordered" evidence="1">
    <location>
        <begin position="936"/>
        <end position="1036"/>
    </location>
</feature>
<feature type="compositionally biased region" description="Polar residues" evidence="1">
    <location>
        <begin position="645"/>
        <end position="656"/>
    </location>
</feature>
<feature type="compositionally biased region" description="Polar residues" evidence="1">
    <location>
        <begin position="761"/>
        <end position="772"/>
    </location>
</feature>
<reference evidence="2" key="1">
    <citation type="submission" date="2022-08" db="EMBL/GenBank/DDBJ databases">
        <authorList>
            <consortium name="DOE Joint Genome Institute"/>
            <person name="Min B."/>
            <person name="Riley R."/>
            <person name="Sierra-Patev S."/>
            <person name="Naranjo-Ortiz M."/>
            <person name="Looney B."/>
            <person name="Konkel Z."/>
            <person name="Slot J.C."/>
            <person name="Sakamoto Y."/>
            <person name="Steenwyk J.L."/>
            <person name="Rokas A."/>
            <person name="Carro J."/>
            <person name="Camarero S."/>
            <person name="Ferreira P."/>
            <person name="Molpeceres G."/>
            <person name="Ruiz-Duenas F.J."/>
            <person name="Serrano A."/>
            <person name="Henrissat B."/>
            <person name="Drula E."/>
            <person name="Hughes K.W."/>
            <person name="Mata J.L."/>
            <person name="Ishikawa N.K."/>
            <person name="Vargas-Isla R."/>
            <person name="Ushijima S."/>
            <person name="Smith C.A."/>
            <person name="Ahrendt S."/>
            <person name="Andreopoulos W."/>
            <person name="He G."/>
            <person name="Labutti K."/>
            <person name="Lipzen A."/>
            <person name="Ng V."/>
            <person name="Sandor L."/>
            <person name="Barry K."/>
            <person name="Martinez A.T."/>
            <person name="Xiao Y."/>
            <person name="Gibbons J.G."/>
            <person name="Terashima K."/>
            <person name="Hibbett D.S."/>
            <person name="Grigoriev I.V."/>
        </authorList>
    </citation>
    <scope>NUCLEOTIDE SEQUENCE</scope>
    <source>
        <strain evidence="2">TFB7829</strain>
    </source>
</reference>
<feature type="compositionally biased region" description="Low complexity" evidence="1">
    <location>
        <begin position="810"/>
        <end position="845"/>
    </location>
</feature>
<gene>
    <name evidence="2" type="ORF">F5890DRAFT_810901</name>
</gene>
<feature type="compositionally biased region" description="Polar residues" evidence="1">
    <location>
        <begin position="351"/>
        <end position="360"/>
    </location>
</feature>
<feature type="compositionally biased region" description="Polar residues" evidence="1">
    <location>
        <begin position="695"/>
        <end position="704"/>
    </location>
</feature>
<feature type="compositionally biased region" description="Basic residues" evidence="1">
    <location>
        <begin position="275"/>
        <end position="286"/>
    </location>
</feature>
<feature type="region of interest" description="Disordered" evidence="1">
    <location>
        <begin position="1"/>
        <end position="23"/>
    </location>
</feature>
<feature type="compositionally biased region" description="Polar residues" evidence="1">
    <location>
        <begin position="734"/>
        <end position="746"/>
    </location>
</feature>
<dbReference type="EMBL" id="MU801925">
    <property type="protein sequence ID" value="KAJ3987311.1"/>
    <property type="molecule type" value="Genomic_DNA"/>
</dbReference>
<evidence type="ECO:0000313" key="2">
    <source>
        <dbReference type="EMBL" id="KAJ3987311.1"/>
    </source>
</evidence>
<feature type="region of interest" description="Disordered" evidence="1">
    <location>
        <begin position="45"/>
        <end position="85"/>
    </location>
</feature>
<feature type="region of interest" description="Disordered" evidence="1">
    <location>
        <begin position="256"/>
        <end position="422"/>
    </location>
</feature>
<organism evidence="2 3">
    <name type="scientific">Lentinula detonsa</name>
    <dbReference type="NCBI Taxonomy" id="2804962"/>
    <lineage>
        <taxon>Eukaryota</taxon>
        <taxon>Fungi</taxon>
        <taxon>Dikarya</taxon>
        <taxon>Basidiomycota</taxon>
        <taxon>Agaricomycotina</taxon>
        <taxon>Agaricomycetes</taxon>
        <taxon>Agaricomycetidae</taxon>
        <taxon>Agaricales</taxon>
        <taxon>Marasmiineae</taxon>
        <taxon>Omphalotaceae</taxon>
        <taxon>Lentinula</taxon>
    </lineage>
</organism>
<feature type="compositionally biased region" description="Acidic residues" evidence="1">
    <location>
        <begin position="298"/>
        <end position="307"/>
    </location>
</feature>
<feature type="region of interest" description="Disordered" evidence="1">
    <location>
        <begin position="810"/>
        <end position="894"/>
    </location>
</feature>
<accession>A0AA38UWA5</accession>
<sequence length="1138" mass="123469">MSDGDIGTTSELLMEPLSTDASSGTDARLLDGYVNSLQQEIAASYRSEHLSPARLSPLRRSPRLSKVAEASLAADDTEPSRGEAVSIEEDEEIFGLSRPLTPETEGLIQDEPTSVLASRIMRAHDNPSPPPQSPEILNLPTLSLPFPLTPSNESSNITNTPSISTPISKLLEDLYQSSIPSSFPANNLETPTKSRPLNNISDVPVEALVISSATKSQPNVSSIVTTDSVPTDTLDEQAVVEALVLSADEAETVNSKSAYTIPSIDTQADESPHQPLRRSTRPRRSTARYLSPMRTEDLEFDPSETDESGPSNETKNDVETKNTSPRRRTIILADNNAQTSEPLLFNDQPRSRSPTRNLTSKTRRELGSLSPGSSTILKSLLPAASPLREELETEPASTRPSSEALSTPVRPTPPVRFTSPTRKTSPIKLQFQTTDLNLNGTPARRIPIQAAVASGQMSAQRAARLLFNSSTAASSSRPVFNIPSTDSPMRRILLHDDNLNGSPTKKLPGSPVRSLSVEPKPVEPVRLKKRSESVEPISFKTQGKILRKASPFSRSRSVESVPLPSNSNLSLQPTIPEEGPNTGGENLQRPAARAGQASAEKSHFKQTTSRIPRIGLKPYARPPVSSALKRQEKTVNMRMVDSSKPHSSSGIKPQTFNPLPSSRSRIPSNIPVSSPVKRVPITSTPTSLKRKRSPSESISPTKSTPVVLLSRRLPGPSSSPAKKPPATQLRMVSESDNILPSSSSAGYSGLPGTEGLKTAIKPSSSEADTTTAHPLATLRMVSKSDGILPDRSTVISTPPRVPVIVEQTSSVPSLPSLPTPSQSAAVSSSPAPVAADPSPDTVPDSFTPAEPQIPSPADTADLTFRRTTRSNSNGTVPTKPINSSRPPPARRKNIPMFIDTGPFSGMTAQALRTLTESNTTKNKEYATVLLQTEVIRREGARPESPGMNVKSISQKEKEAKTRERSDRAERRAKHENSESKEDEHGVSEDEGRENARSGLIKSKDAWVSGDEEDYGTPAQHMKRLRPNEEVLEEEEYDKKRVKWDRGLCKEIYLDEIQPRTSHARIPQESVKKGCLAHTGKARPLDNLGNLPNAESPLKDMQPENIVVKKFVYDNDVVEPVAPVPAPVKTRSKSKKSRQ</sequence>
<feature type="compositionally biased region" description="Low complexity" evidence="1">
    <location>
        <begin position="657"/>
        <end position="676"/>
    </location>
</feature>
<feature type="compositionally biased region" description="Polar residues" evidence="1">
    <location>
        <begin position="256"/>
        <end position="266"/>
    </location>
</feature>
<comment type="caution">
    <text evidence="2">The sequence shown here is derived from an EMBL/GenBank/DDBJ whole genome shotgun (WGS) entry which is preliminary data.</text>
</comment>
<feature type="region of interest" description="Disordered" evidence="1">
    <location>
        <begin position="548"/>
        <end position="775"/>
    </location>
</feature>
<feature type="compositionally biased region" description="Polar residues" evidence="1">
    <location>
        <begin position="869"/>
        <end position="884"/>
    </location>
</feature>
<proteinExistence type="predicted"/>
<feature type="compositionally biased region" description="Basic and acidic residues" evidence="1">
    <location>
        <begin position="953"/>
        <end position="995"/>
    </location>
</feature>
<feature type="region of interest" description="Disordered" evidence="1">
    <location>
        <begin position="495"/>
        <end position="520"/>
    </location>
</feature>
<evidence type="ECO:0000313" key="3">
    <source>
        <dbReference type="Proteomes" id="UP001163850"/>
    </source>
</evidence>
<feature type="region of interest" description="Disordered" evidence="1">
    <location>
        <begin position="782"/>
        <end position="801"/>
    </location>
</feature>
<dbReference type="AlphaFoldDB" id="A0AA38UWA5"/>
<feature type="compositionally biased region" description="Low complexity" evidence="1">
    <location>
        <begin position="708"/>
        <end position="726"/>
    </location>
</feature>